<dbReference type="EMBL" id="CM004387">
    <property type="protein sequence ID" value="KAG8661855.1"/>
    <property type="molecule type" value="Genomic_DNA"/>
</dbReference>
<protein>
    <submittedName>
        <fullName evidence="1">Uncharacterized protein</fullName>
    </submittedName>
</protein>
<organism evidence="1 2">
    <name type="scientific">Manihot esculenta</name>
    <name type="common">Cassava</name>
    <name type="synonym">Jatropha manihot</name>
    <dbReference type="NCBI Taxonomy" id="3983"/>
    <lineage>
        <taxon>Eukaryota</taxon>
        <taxon>Viridiplantae</taxon>
        <taxon>Streptophyta</taxon>
        <taxon>Embryophyta</taxon>
        <taxon>Tracheophyta</taxon>
        <taxon>Spermatophyta</taxon>
        <taxon>Magnoliopsida</taxon>
        <taxon>eudicotyledons</taxon>
        <taxon>Gunneridae</taxon>
        <taxon>Pentapetalae</taxon>
        <taxon>rosids</taxon>
        <taxon>fabids</taxon>
        <taxon>Malpighiales</taxon>
        <taxon>Euphorbiaceae</taxon>
        <taxon>Crotonoideae</taxon>
        <taxon>Manihoteae</taxon>
        <taxon>Manihot</taxon>
    </lineage>
</organism>
<reference evidence="2" key="1">
    <citation type="journal article" date="2016" name="Nat. Biotechnol.">
        <title>Sequencing wild and cultivated cassava and related species reveals extensive interspecific hybridization and genetic diversity.</title>
        <authorList>
            <person name="Bredeson J.V."/>
            <person name="Lyons J.B."/>
            <person name="Prochnik S.E."/>
            <person name="Wu G.A."/>
            <person name="Ha C.M."/>
            <person name="Edsinger-Gonzales E."/>
            <person name="Grimwood J."/>
            <person name="Schmutz J."/>
            <person name="Rabbi I.Y."/>
            <person name="Egesi C."/>
            <person name="Nauluvula P."/>
            <person name="Lebot V."/>
            <person name="Ndunguru J."/>
            <person name="Mkamilo G."/>
            <person name="Bart R.S."/>
            <person name="Setter T.L."/>
            <person name="Gleadow R.M."/>
            <person name="Kulakow P."/>
            <person name="Ferguson M.E."/>
            <person name="Rounsley S."/>
            <person name="Rokhsar D.S."/>
        </authorList>
    </citation>
    <scope>NUCLEOTIDE SEQUENCE [LARGE SCALE GENOMIC DNA]</scope>
    <source>
        <strain evidence="2">cv. AM560-2</strain>
    </source>
</reference>
<evidence type="ECO:0000313" key="2">
    <source>
        <dbReference type="Proteomes" id="UP000091857"/>
    </source>
</evidence>
<proteinExistence type="predicted"/>
<keyword evidence="2" id="KW-1185">Reference proteome</keyword>
<evidence type="ECO:0000313" key="1">
    <source>
        <dbReference type="EMBL" id="KAG8661855.1"/>
    </source>
</evidence>
<sequence>MLNARHCWTLLSPLLHCRSPLPPLPPLPIKGGFGRGQGHSGGNETVTGRACPKGLYGIFCEKNSIILEVEGMASSSL</sequence>
<dbReference type="Proteomes" id="UP000091857">
    <property type="component" value="Chromosome 1"/>
</dbReference>
<gene>
    <name evidence="1" type="ORF">MANES_01G050733v8</name>
</gene>
<name>A0ACB7IAS1_MANES</name>
<accession>A0ACB7IAS1</accession>
<comment type="caution">
    <text evidence="1">The sequence shown here is derived from an EMBL/GenBank/DDBJ whole genome shotgun (WGS) entry which is preliminary data.</text>
</comment>